<reference evidence="2 3" key="1">
    <citation type="journal article" date="2016" name="Nat. Commun.">
        <title>Thousands of microbial genomes shed light on interconnected biogeochemical processes in an aquifer system.</title>
        <authorList>
            <person name="Anantharaman K."/>
            <person name="Brown C.T."/>
            <person name="Hug L.A."/>
            <person name="Sharon I."/>
            <person name="Castelle C.J."/>
            <person name="Probst A.J."/>
            <person name="Thomas B.C."/>
            <person name="Singh A."/>
            <person name="Wilkins M.J."/>
            <person name="Karaoz U."/>
            <person name="Brodie E.L."/>
            <person name="Williams K.H."/>
            <person name="Hubbard S.S."/>
            <person name="Banfield J.F."/>
        </authorList>
    </citation>
    <scope>NUCLEOTIDE SEQUENCE [LARGE SCALE GENOMIC DNA]</scope>
</reference>
<dbReference type="InterPro" id="IPR036388">
    <property type="entry name" value="WH-like_DNA-bd_sf"/>
</dbReference>
<accession>A0A1G2L7Q3</accession>
<dbReference type="InterPro" id="IPR013196">
    <property type="entry name" value="HTH_11"/>
</dbReference>
<evidence type="ECO:0000313" key="2">
    <source>
        <dbReference type="EMBL" id="OHA06769.1"/>
    </source>
</evidence>
<proteinExistence type="predicted"/>
<dbReference type="Proteomes" id="UP000176510">
    <property type="component" value="Unassembled WGS sequence"/>
</dbReference>
<sequence length="113" mass="12356">MTTILISIIIFLAAAVVALVVFARKEAGKHGTNTKEEFVGICASAIETASQKETRKQKALDLLKGQGEFSNAEIRKALGVSSRTAVRYLDELEREGKVEQVGHIGHTVTYRLK</sequence>
<protein>
    <recommendedName>
        <fullName evidence="1">Helix-turn-helix type 11 domain-containing protein</fullName>
    </recommendedName>
</protein>
<dbReference type="InterPro" id="IPR036390">
    <property type="entry name" value="WH_DNA-bd_sf"/>
</dbReference>
<organism evidence="2 3">
    <name type="scientific">Candidatus Sungbacteria bacterium RIFCSPLOWO2_01_FULL_54_21</name>
    <dbReference type="NCBI Taxonomy" id="1802279"/>
    <lineage>
        <taxon>Bacteria</taxon>
        <taxon>Candidatus Sungiibacteriota</taxon>
    </lineage>
</organism>
<dbReference type="EMBL" id="MHQR01000033">
    <property type="protein sequence ID" value="OHA06769.1"/>
    <property type="molecule type" value="Genomic_DNA"/>
</dbReference>
<dbReference type="Pfam" id="PF08279">
    <property type="entry name" value="HTH_11"/>
    <property type="match status" value="1"/>
</dbReference>
<dbReference type="AlphaFoldDB" id="A0A1G2L7Q3"/>
<feature type="domain" description="Helix-turn-helix type 11" evidence="1">
    <location>
        <begin position="55"/>
        <end position="100"/>
    </location>
</feature>
<evidence type="ECO:0000259" key="1">
    <source>
        <dbReference type="Pfam" id="PF08279"/>
    </source>
</evidence>
<name>A0A1G2L7Q3_9BACT</name>
<gene>
    <name evidence="2" type="ORF">A3B34_03370</name>
</gene>
<dbReference type="SUPFAM" id="SSF46785">
    <property type="entry name" value="Winged helix' DNA-binding domain"/>
    <property type="match status" value="1"/>
</dbReference>
<evidence type="ECO:0000313" key="3">
    <source>
        <dbReference type="Proteomes" id="UP000176510"/>
    </source>
</evidence>
<dbReference type="Gene3D" id="1.10.10.10">
    <property type="entry name" value="Winged helix-like DNA-binding domain superfamily/Winged helix DNA-binding domain"/>
    <property type="match status" value="1"/>
</dbReference>
<comment type="caution">
    <text evidence="2">The sequence shown here is derived from an EMBL/GenBank/DDBJ whole genome shotgun (WGS) entry which is preliminary data.</text>
</comment>